<feature type="chain" id="PRO_5031494044" description="PSI domain-containing protein" evidence="2">
    <location>
        <begin position="30"/>
        <end position="169"/>
    </location>
</feature>
<evidence type="ECO:0000256" key="2">
    <source>
        <dbReference type="SAM" id="SignalP"/>
    </source>
</evidence>
<dbReference type="AlphaFoldDB" id="A0A7S3DEW8"/>
<feature type="signal peptide" evidence="2">
    <location>
        <begin position="1"/>
        <end position="29"/>
    </location>
</feature>
<gene>
    <name evidence="3" type="ORF">PBIL07802_LOCUS17468</name>
</gene>
<name>A0A7S3DEW8_9EUKA</name>
<keyword evidence="1" id="KW-0472">Membrane</keyword>
<keyword evidence="1" id="KW-0812">Transmembrane</keyword>
<accession>A0A7S3DEW8</accession>
<reference evidence="3" key="1">
    <citation type="submission" date="2021-01" db="EMBL/GenBank/DDBJ databases">
        <authorList>
            <person name="Corre E."/>
            <person name="Pelletier E."/>
            <person name="Niang G."/>
            <person name="Scheremetjew M."/>
            <person name="Finn R."/>
            <person name="Kale V."/>
            <person name="Holt S."/>
            <person name="Cochrane G."/>
            <person name="Meng A."/>
            <person name="Brown T."/>
            <person name="Cohen L."/>
        </authorList>
    </citation>
    <scope>NUCLEOTIDE SEQUENCE</scope>
    <source>
        <strain evidence="3">NIES-2562</strain>
    </source>
</reference>
<evidence type="ECO:0008006" key="4">
    <source>
        <dbReference type="Google" id="ProtNLM"/>
    </source>
</evidence>
<feature type="transmembrane region" description="Helical" evidence="1">
    <location>
        <begin position="91"/>
        <end position="114"/>
    </location>
</feature>
<dbReference type="EMBL" id="HBIB01026936">
    <property type="protein sequence ID" value="CAE0255216.1"/>
    <property type="molecule type" value="Transcribed_RNA"/>
</dbReference>
<evidence type="ECO:0000313" key="3">
    <source>
        <dbReference type="EMBL" id="CAE0255216.1"/>
    </source>
</evidence>
<evidence type="ECO:0000256" key="1">
    <source>
        <dbReference type="SAM" id="Phobius"/>
    </source>
</evidence>
<proteinExistence type="predicted"/>
<keyword evidence="2" id="KW-0732">Signal</keyword>
<protein>
    <recommendedName>
        <fullName evidence="4">PSI domain-containing protein</fullName>
    </recommendedName>
</protein>
<keyword evidence="1" id="KW-1133">Transmembrane helix</keyword>
<sequence length="169" mass="17993">MRSSPLCNPRSLPLPLLLLFLLCIDGVHSQTVCSAHQDCTSCSSQLLCGWCHSSGSCHSGVQKGPLFIPCDEWRWTKSSCSSQGGSWDEDAAYYGMGAAAAVLLVAVAVAVACVMKRRKARRDSTQPAHPASAQPALTAMGVLPQPVYEEDLGEHGEGHLHARVVHVGL</sequence>
<organism evidence="3">
    <name type="scientific">Palpitomonas bilix</name>
    <dbReference type="NCBI Taxonomy" id="652834"/>
    <lineage>
        <taxon>Eukaryota</taxon>
        <taxon>Eukaryota incertae sedis</taxon>
    </lineage>
</organism>